<organism evidence="6">
    <name type="scientific">Daucus carota subsp. sativus</name>
    <name type="common">Carrot</name>
    <dbReference type="NCBI Taxonomy" id="79200"/>
    <lineage>
        <taxon>Eukaryota</taxon>
        <taxon>Viridiplantae</taxon>
        <taxon>Streptophyta</taxon>
        <taxon>Embryophyta</taxon>
        <taxon>Tracheophyta</taxon>
        <taxon>Spermatophyta</taxon>
        <taxon>Magnoliopsida</taxon>
        <taxon>eudicotyledons</taxon>
        <taxon>Gunneridae</taxon>
        <taxon>Pentapetalae</taxon>
        <taxon>asterids</taxon>
        <taxon>campanulids</taxon>
        <taxon>Apiales</taxon>
        <taxon>Apiaceae</taxon>
        <taxon>Apioideae</taxon>
        <taxon>Scandiceae</taxon>
        <taxon>Daucinae</taxon>
        <taxon>Daucus</taxon>
        <taxon>Daucus sect. Daucus</taxon>
    </lineage>
</organism>
<comment type="subcellular location">
    <subcellularLocation>
        <location evidence="1">Membrane</location>
        <topology evidence="1">Multi-pass membrane protein</topology>
    </subcellularLocation>
</comment>
<dbReference type="PANTHER" id="PTHR15371">
    <property type="entry name" value="TIM23"/>
    <property type="match status" value="1"/>
</dbReference>
<name>A0A175YPN8_DAUCS</name>
<reference evidence="6" key="1">
    <citation type="journal article" date="2016" name="Nat. Genet.">
        <title>A high-quality carrot genome assembly provides new insights into carotenoid accumulation and asterid genome evolution.</title>
        <authorList>
            <person name="Iorizzo M."/>
            <person name="Ellison S."/>
            <person name="Senalik D."/>
            <person name="Zeng P."/>
            <person name="Satapoomin P."/>
            <person name="Huang J."/>
            <person name="Bowman M."/>
            <person name="Iovene M."/>
            <person name="Sanseverino W."/>
            <person name="Cavagnaro P."/>
            <person name="Yildiz M."/>
            <person name="Macko-Podgorni A."/>
            <person name="Moranska E."/>
            <person name="Grzebelus E."/>
            <person name="Grzebelus D."/>
            <person name="Ashrafi H."/>
            <person name="Zheng Z."/>
            <person name="Cheng S."/>
            <person name="Spooner D."/>
            <person name="Van Deynze A."/>
            <person name="Simon P."/>
        </authorList>
    </citation>
    <scope>NUCLEOTIDE SEQUENCE [LARGE SCALE GENOMIC DNA]</scope>
    <source>
        <tissue evidence="6">Leaf</tissue>
    </source>
</reference>
<dbReference type="PANTHER" id="PTHR15371:SF1">
    <property type="entry name" value="OUTER ENVELOPE PORE PROTEIN 16-2, CHLOROPLASTIC"/>
    <property type="match status" value="1"/>
</dbReference>
<dbReference type="AlphaFoldDB" id="A0A175YPN8"/>
<dbReference type="GO" id="GO:0009707">
    <property type="term" value="C:chloroplast outer membrane"/>
    <property type="evidence" value="ECO:0007669"/>
    <property type="project" value="TreeGrafter"/>
</dbReference>
<evidence type="ECO:0000256" key="2">
    <source>
        <dbReference type="ARBA" id="ARBA00022692"/>
    </source>
</evidence>
<feature type="compositionally biased region" description="Gly residues" evidence="5">
    <location>
        <begin position="180"/>
        <end position="190"/>
    </location>
</feature>
<proteinExistence type="predicted"/>
<accession>A0A175YPN8</accession>
<keyword evidence="4" id="KW-0472">Membrane</keyword>
<dbReference type="GO" id="GO:0015171">
    <property type="term" value="F:amino acid transmembrane transporter activity"/>
    <property type="evidence" value="ECO:0007669"/>
    <property type="project" value="TreeGrafter"/>
</dbReference>
<sequence length="292" mass="31490">MSQAEKIELESPELLHSLKAFARSYEGCSNSCMEAFLRYRSIVFEKSLVLLPADTVAWENGGRWAANKRTRVTLDPPTSTYSWARKQSLWDTCLSTLFSALHAIQSFTREQERTMGGNNLETRSLIDELRPFDKTAGLFDLGHPLLNRVAESFVKAAGIGAVQAVSREAYFTATESVSGDNGGMPPGIGGSRRNRFPDLKGETNKKSVEALVKGSGKESLQWGLAAGMYSGLTYGLKEARGVHDWKNSAMAGAVTGAALALTSDDSSHEQIVQCAITGAALSTAANLLTGIF</sequence>
<dbReference type="InterPro" id="IPR045238">
    <property type="entry name" value="Tim23-like"/>
</dbReference>
<dbReference type="EMBL" id="LNRQ01000008">
    <property type="protein sequence ID" value="KZM85569.1"/>
    <property type="molecule type" value="Genomic_DNA"/>
</dbReference>
<evidence type="ECO:0000256" key="5">
    <source>
        <dbReference type="SAM" id="MobiDB-lite"/>
    </source>
</evidence>
<dbReference type="Gramene" id="KZM85569">
    <property type="protein sequence ID" value="KZM85569"/>
    <property type="gene ID" value="DCAR_027009"/>
</dbReference>
<evidence type="ECO:0000256" key="4">
    <source>
        <dbReference type="ARBA" id="ARBA00023136"/>
    </source>
</evidence>
<protein>
    <submittedName>
        <fullName evidence="6">Uncharacterized protein</fullName>
    </submittedName>
</protein>
<dbReference type="Pfam" id="PF02466">
    <property type="entry name" value="Tim17"/>
    <property type="match status" value="1"/>
</dbReference>
<evidence type="ECO:0000313" key="6">
    <source>
        <dbReference type="EMBL" id="KZM85569.1"/>
    </source>
</evidence>
<feature type="region of interest" description="Disordered" evidence="5">
    <location>
        <begin position="176"/>
        <end position="200"/>
    </location>
</feature>
<keyword evidence="2" id="KW-0812">Transmembrane</keyword>
<evidence type="ECO:0000256" key="3">
    <source>
        <dbReference type="ARBA" id="ARBA00022989"/>
    </source>
</evidence>
<gene>
    <name evidence="6" type="ORF">DCAR_027009</name>
</gene>
<evidence type="ECO:0000256" key="1">
    <source>
        <dbReference type="ARBA" id="ARBA00004141"/>
    </source>
</evidence>
<dbReference type="STRING" id="79200.A0A175YPN8"/>
<comment type="caution">
    <text evidence="6">The sequence shown here is derived from an EMBL/GenBank/DDBJ whole genome shotgun (WGS) entry which is preliminary data.</text>
</comment>
<keyword evidence="3" id="KW-1133">Transmembrane helix</keyword>